<dbReference type="Pfam" id="PF00903">
    <property type="entry name" value="Glyoxalase"/>
    <property type="match status" value="1"/>
</dbReference>
<dbReference type="InterPro" id="IPR026275">
    <property type="entry name" value="Glyoxalase/dOase/EhpR"/>
</dbReference>
<sequence>MTEMMLITFYVSDVARSVLFYSRLLGRAPQCETVNYASFGVSSSLSLGLWGQGDVVPAFEPGPGASEAGFVVAQDDAVDRAFAHWKEMNVHILQPPTRLGFGYSLTGCDPDGHRLRVFCPTSP</sequence>
<dbReference type="RefSeq" id="WP_147093551.1">
    <property type="nucleotide sequence ID" value="NZ_BJVC01000003.1"/>
</dbReference>
<dbReference type="SUPFAM" id="SSF54593">
    <property type="entry name" value="Glyoxalase/Bleomycin resistance protein/Dihydroxybiphenyl dioxygenase"/>
    <property type="match status" value="1"/>
</dbReference>
<gene>
    <name evidence="2" type="ORF">SSA02_16320</name>
</gene>
<dbReference type="OrthoDB" id="9806945at2"/>
<protein>
    <submittedName>
        <fullName evidence="2">Glyoxalase</fullName>
    </submittedName>
</protein>
<comment type="caution">
    <text evidence="2">The sequence shown here is derived from an EMBL/GenBank/DDBJ whole genome shotgun (WGS) entry which is preliminary data.</text>
</comment>
<dbReference type="PROSITE" id="PS51819">
    <property type="entry name" value="VOC"/>
    <property type="match status" value="1"/>
</dbReference>
<organism evidence="2 3">
    <name type="scientific">Swaminathania salitolerans</name>
    <dbReference type="NCBI Taxonomy" id="182838"/>
    <lineage>
        <taxon>Bacteria</taxon>
        <taxon>Pseudomonadati</taxon>
        <taxon>Pseudomonadota</taxon>
        <taxon>Alphaproteobacteria</taxon>
        <taxon>Acetobacterales</taxon>
        <taxon>Acetobacteraceae</taxon>
        <taxon>Swaminathania</taxon>
    </lineage>
</organism>
<dbReference type="Gene3D" id="3.30.720.120">
    <property type="match status" value="1"/>
</dbReference>
<dbReference type="Proteomes" id="UP000321405">
    <property type="component" value="Unassembled WGS sequence"/>
</dbReference>
<dbReference type="InterPro" id="IPR037523">
    <property type="entry name" value="VOC_core"/>
</dbReference>
<proteinExistence type="predicted"/>
<dbReference type="InterPro" id="IPR004360">
    <property type="entry name" value="Glyas_Fos-R_dOase_dom"/>
</dbReference>
<dbReference type="InterPro" id="IPR029068">
    <property type="entry name" value="Glyas_Bleomycin-R_OHBP_Dase"/>
</dbReference>
<dbReference type="AlphaFoldDB" id="A0A511BQ64"/>
<dbReference type="PIRSF" id="PIRSF039020">
    <property type="entry name" value="EhpR"/>
    <property type="match status" value="1"/>
</dbReference>
<name>A0A511BQ64_9PROT</name>
<dbReference type="Gene3D" id="3.30.720.110">
    <property type="match status" value="1"/>
</dbReference>
<evidence type="ECO:0000259" key="1">
    <source>
        <dbReference type="PROSITE" id="PS51819"/>
    </source>
</evidence>
<reference evidence="2 3" key="1">
    <citation type="submission" date="2019-07" db="EMBL/GenBank/DDBJ databases">
        <title>Whole genome shotgun sequence of Swaminathania salitolerans NBRC 104436.</title>
        <authorList>
            <person name="Hosoyama A."/>
            <person name="Uohara A."/>
            <person name="Ohji S."/>
            <person name="Ichikawa N."/>
        </authorList>
    </citation>
    <scope>NUCLEOTIDE SEQUENCE [LARGE SCALE GENOMIC DNA]</scope>
    <source>
        <strain evidence="2 3">NBRC 104436</strain>
    </source>
</reference>
<dbReference type="EMBL" id="BJVC01000003">
    <property type="protein sequence ID" value="GEL02469.1"/>
    <property type="molecule type" value="Genomic_DNA"/>
</dbReference>
<feature type="domain" description="VOC" evidence="1">
    <location>
        <begin position="3"/>
        <end position="120"/>
    </location>
</feature>
<evidence type="ECO:0000313" key="3">
    <source>
        <dbReference type="Proteomes" id="UP000321405"/>
    </source>
</evidence>
<evidence type="ECO:0000313" key="2">
    <source>
        <dbReference type="EMBL" id="GEL02469.1"/>
    </source>
</evidence>
<accession>A0A511BQ64</accession>
<keyword evidence="3" id="KW-1185">Reference proteome</keyword>